<feature type="compositionally biased region" description="Basic and acidic residues" evidence="9">
    <location>
        <begin position="195"/>
        <end position="206"/>
    </location>
</feature>
<dbReference type="Gene3D" id="1.25.40.270">
    <property type="entry name" value="Vacuolar protein sorting-associated protein vta1"/>
    <property type="match status" value="1"/>
</dbReference>
<feature type="domain" description="Vta1 C-terminal" evidence="11">
    <location>
        <begin position="369"/>
        <end position="404"/>
    </location>
</feature>
<dbReference type="Proteomes" id="UP000019384">
    <property type="component" value="Unassembled WGS sequence"/>
</dbReference>
<dbReference type="GO" id="GO:0032511">
    <property type="term" value="P:late endosome to vacuole transport via multivesicular body sorting pathway"/>
    <property type="evidence" value="ECO:0007669"/>
    <property type="project" value="InterPro"/>
</dbReference>
<accession>W6MP64</accession>
<feature type="region of interest" description="Disordered" evidence="9">
    <location>
        <begin position="160"/>
        <end position="359"/>
    </location>
</feature>
<evidence type="ECO:0000256" key="5">
    <source>
        <dbReference type="ARBA" id="ARBA00022490"/>
    </source>
</evidence>
<feature type="domain" description="Vta1/callose synthase N-terminal" evidence="10">
    <location>
        <begin position="14"/>
        <end position="159"/>
    </location>
</feature>
<dbReference type="GO" id="GO:0010008">
    <property type="term" value="C:endosome membrane"/>
    <property type="evidence" value="ECO:0007669"/>
    <property type="project" value="UniProtKB-SubCell"/>
</dbReference>
<name>W6MP64_9ASCO</name>
<evidence type="ECO:0000313" key="12">
    <source>
        <dbReference type="EMBL" id="CDK26877.1"/>
    </source>
</evidence>
<dbReference type="EMBL" id="HG793127">
    <property type="protein sequence ID" value="CDK26877.1"/>
    <property type="molecule type" value="Genomic_DNA"/>
</dbReference>
<reference evidence="12" key="1">
    <citation type="submission" date="2013-12" db="EMBL/GenBank/DDBJ databases">
        <authorList>
            <person name="Genoscope - CEA"/>
        </authorList>
    </citation>
    <scope>NUCLEOTIDE SEQUENCE</scope>
    <source>
        <strain evidence="12">CBS 1993</strain>
    </source>
</reference>
<dbReference type="AlphaFoldDB" id="W6MP64"/>
<dbReference type="PANTHER" id="PTHR46009">
    <property type="entry name" value="VACUOLAR PROTEIN SORTING-ASSOCIATED PROTEIN VTA1 HOMOLOG"/>
    <property type="match status" value="1"/>
</dbReference>
<reference evidence="12" key="2">
    <citation type="submission" date="2014-02" db="EMBL/GenBank/DDBJ databases">
        <title>Complete DNA sequence of /Kuraishia capsulata/ illustrates novel genomic features among budding yeasts (/Saccharomycotina/).</title>
        <authorList>
            <person name="Morales L."/>
            <person name="Noel B."/>
            <person name="Porcel B."/>
            <person name="Marcet-Houben M."/>
            <person name="Hullo M-F."/>
            <person name="Sacerdot C."/>
            <person name="Tekaia F."/>
            <person name="Leh-Louis V."/>
            <person name="Despons L."/>
            <person name="Khanna V."/>
            <person name="Aury J-M."/>
            <person name="Barbe V."/>
            <person name="Couloux A."/>
            <person name="Labadie K."/>
            <person name="Pelletier E."/>
            <person name="Souciet J-L."/>
            <person name="Boekhout T."/>
            <person name="Gabaldon T."/>
            <person name="Wincker P."/>
            <person name="Dujon B."/>
        </authorList>
    </citation>
    <scope>NUCLEOTIDE SEQUENCE</scope>
    <source>
        <strain evidence="12">CBS 1993</strain>
    </source>
</reference>
<evidence type="ECO:0000256" key="7">
    <source>
        <dbReference type="ARBA" id="ARBA00022927"/>
    </source>
</evidence>
<dbReference type="Pfam" id="PF04652">
    <property type="entry name" value="Vta1"/>
    <property type="match status" value="1"/>
</dbReference>
<keyword evidence="4" id="KW-0813">Transport</keyword>
<evidence type="ECO:0000256" key="9">
    <source>
        <dbReference type="SAM" id="MobiDB-lite"/>
    </source>
</evidence>
<keyword evidence="13" id="KW-1185">Reference proteome</keyword>
<dbReference type="Gene3D" id="1.20.5.420">
    <property type="entry name" value="Immunoglobulin FC, subunit C"/>
    <property type="match status" value="1"/>
</dbReference>
<dbReference type="OrthoDB" id="391137at2759"/>
<dbReference type="HOGENOM" id="CLU_030378_0_0_1"/>
<sequence>MSLQNIPPSVAKLVKPLIQRATEVQQLDPSISYFCKFHAADLILTQGLHKESAEVATLAMELLDDVESIKKEASPEVLEIINSKEAGYAHVEQFGVAVFNRAFLDVRDHHTTRATIDKFMASVVFLGLLKQWDAELADDIAMKLRFAKFHVARIARTLKAGGDPNDYEMEGEKREEEEDKETNLTTDTNVAESQQESKAEPEKTPEPKFAPEVSPPDLPSAPLDTDSTPKLPTAPRFIDGVESSLGLPKPPRFIENDANMGLPKAPRFIDDDFEVAPTAPVEPSETNTHPDKLGLPKTPTELKDAEGEKDAKESPKDHEVGEPEKKAKPELSPTPRTRQAPQPTKPAIASPPTIHPSKKDIEKMILDDEVISKAQKHAKFAISALNYEDAATAIKELEAALSLLKASS</sequence>
<evidence type="ECO:0000256" key="1">
    <source>
        <dbReference type="ARBA" id="ARBA00004481"/>
    </source>
</evidence>
<keyword evidence="6" id="KW-0967">Endosome</keyword>
<organism evidence="12 13">
    <name type="scientific">Kuraishia capsulata CBS 1993</name>
    <dbReference type="NCBI Taxonomy" id="1382522"/>
    <lineage>
        <taxon>Eukaryota</taxon>
        <taxon>Fungi</taxon>
        <taxon>Dikarya</taxon>
        <taxon>Ascomycota</taxon>
        <taxon>Saccharomycotina</taxon>
        <taxon>Pichiomycetes</taxon>
        <taxon>Pichiales</taxon>
        <taxon>Pichiaceae</taxon>
        <taxon>Kuraishia</taxon>
    </lineage>
</organism>
<protein>
    <recommendedName>
        <fullName evidence="14">Vta1 C-terminal domain-containing protein</fullName>
    </recommendedName>
</protein>
<comment type="similarity">
    <text evidence="3">Belongs to the VTA1 family.</text>
</comment>
<proteinExistence type="inferred from homology"/>
<dbReference type="InterPro" id="IPR044538">
    <property type="entry name" value="Vta1-like"/>
</dbReference>
<evidence type="ECO:0000256" key="2">
    <source>
        <dbReference type="ARBA" id="ARBA00004496"/>
    </source>
</evidence>
<evidence type="ECO:0008006" key="14">
    <source>
        <dbReference type="Google" id="ProtNLM"/>
    </source>
</evidence>
<feature type="compositionally biased region" description="Basic and acidic residues" evidence="9">
    <location>
        <begin position="288"/>
        <end position="329"/>
    </location>
</feature>
<keyword evidence="7" id="KW-0653">Protein transport</keyword>
<dbReference type="RefSeq" id="XP_022458873.1">
    <property type="nucleotide sequence ID" value="XM_022603138.1"/>
</dbReference>
<evidence type="ECO:0000256" key="4">
    <source>
        <dbReference type="ARBA" id="ARBA00022448"/>
    </source>
</evidence>
<evidence type="ECO:0000259" key="11">
    <source>
        <dbReference type="Pfam" id="PF18097"/>
    </source>
</evidence>
<dbReference type="GO" id="GO:0005771">
    <property type="term" value="C:multivesicular body"/>
    <property type="evidence" value="ECO:0007669"/>
    <property type="project" value="TreeGrafter"/>
</dbReference>
<dbReference type="PANTHER" id="PTHR46009:SF1">
    <property type="entry name" value="VACUOLAR PROTEIN SORTING-ASSOCIATED PROTEIN VTA1 HOMOLOG"/>
    <property type="match status" value="1"/>
</dbReference>
<keyword evidence="5" id="KW-0963">Cytoplasm</keyword>
<evidence type="ECO:0000259" key="10">
    <source>
        <dbReference type="Pfam" id="PF04652"/>
    </source>
</evidence>
<dbReference type="GeneID" id="34520261"/>
<feature type="compositionally biased region" description="Polar residues" evidence="9">
    <location>
        <begin position="183"/>
        <end position="194"/>
    </location>
</feature>
<keyword evidence="8" id="KW-0472">Membrane</keyword>
<evidence type="ECO:0000256" key="8">
    <source>
        <dbReference type="ARBA" id="ARBA00023136"/>
    </source>
</evidence>
<dbReference type="InterPro" id="IPR041212">
    <property type="entry name" value="Vta1_C"/>
</dbReference>
<evidence type="ECO:0000256" key="6">
    <source>
        <dbReference type="ARBA" id="ARBA00022753"/>
    </source>
</evidence>
<comment type="subcellular location">
    <subcellularLocation>
        <location evidence="2">Cytoplasm</location>
    </subcellularLocation>
    <subcellularLocation>
        <location evidence="1">Endosome membrane</location>
        <topology evidence="1">Peripheral membrane protein</topology>
    </subcellularLocation>
</comment>
<dbReference type="InterPro" id="IPR039431">
    <property type="entry name" value="Vta1/CALS_N"/>
</dbReference>
<feature type="compositionally biased region" description="Acidic residues" evidence="9">
    <location>
        <begin position="165"/>
        <end position="180"/>
    </location>
</feature>
<evidence type="ECO:0000256" key="3">
    <source>
        <dbReference type="ARBA" id="ARBA00007895"/>
    </source>
</evidence>
<feature type="compositionally biased region" description="Low complexity" evidence="9">
    <location>
        <begin position="333"/>
        <end position="346"/>
    </location>
</feature>
<dbReference type="Pfam" id="PF18097">
    <property type="entry name" value="Vta1_C"/>
    <property type="match status" value="1"/>
</dbReference>
<evidence type="ECO:0000313" key="13">
    <source>
        <dbReference type="Proteomes" id="UP000019384"/>
    </source>
</evidence>
<dbReference type="InterPro" id="IPR023175">
    <property type="entry name" value="Vta1/CALS_N_sf"/>
</dbReference>
<dbReference type="STRING" id="1382522.W6MP64"/>
<gene>
    <name evidence="12" type="ORF">KUCA_T00002851001</name>
</gene>
<dbReference type="GO" id="GO:0015031">
    <property type="term" value="P:protein transport"/>
    <property type="evidence" value="ECO:0007669"/>
    <property type="project" value="UniProtKB-KW"/>
</dbReference>